<feature type="region of interest" description="Disordered" evidence="1">
    <location>
        <begin position="99"/>
        <end position="125"/>
    </location>
</feature>
<evidence type="ECO:0000256" key="2">
    <source>
        <dbReference type="SAM" id="Phobius"/>
    </source>
</evidence>
<dbReference type="Proteomes" id="UP001558481">
    <property type="component" value="Unassembled WGS sequence"/>
</dbReference>
<dbReference type="Gene3D" id="3.40.30.10">
    <property type="entry name" value="Glutaredoxin"/>
    <property type="match status" value="1"/>
</dbReference>
<evidence type="ECO:0000313" key="5">
    <source>
        <dbReference type="Proteomes" id="UP001558481"/>
    </source>
</evidence>
<evidence type="ECO:0000259" key="3">
    <source>
        <dbReference type="Pfam" id="PF13462"/>
    </source>
</evidence>
<gene>
    <name evidence="4" type="ORF">VVR66_06595</name>
</gene>
<dbReference type="CDD" id="cd02972">
    <property type="entry name" value="DsbA_family"/>
    <property type="match status" value="1"/>
</dbReference>
<proteinExistence type="predicted"/>
<comment type="caution">
    <text evidence="4">The sequence shown here is derived from an EMBL/GenBank/DDBJ whole genome shotgun (WGS) entry which is preliminary data.</text>
</comment>
<keyword evidence="5" id="KW-1185">Reference proteome</keyword>
<feature type="region of interest" description="Disordered" evidence="1">
    <location>
        <begin position="1"/>
        <end position="32"/>
    </location>
</feature>
<dbReference type="InterPro" id="IPR012336">
    <property type="entry name" value="Thioredoxin-like_fold"/>
</dbReference>
<feature type="compositionally biased region" description="Basic and acidic residues" evidence="1">
    <location>
        <begin position="15"/>
        <end position="30"/>
    </location>
</feature>
<name>A0ABV3V205_9MICC</name>
<feature type="transmembrane region" description="Helical" evidence="2">
    <location>
        <begin position="38"/>
        <end position="58"/>
    </location>
</feature>
<sequence length="291" mass="31470">MASQKNTAGSSTADQARERARQIADREARRSNGKPKGLIAGIIALLLVIGLIIALVVWQNNKNTIPEAGPVPASANQYGGIQLNESQILQDTSDVDERDINDVPEAPESVDESKTPPGVVNATEAKDNGEPVQLVVFQDFECVHCADFEEQFGDQIEEKVLSGDVTLEHRNLNFLDRGSPDAYSSRAANAAYLVAEQVDPEQYLAYVQEVFSHQGSGGLSNDELAKIASKHGANVTADQLGENTYRPMINIMAQESMANGIAGTPTIFVDGERVSQNDFEKGLNDALEEKK</sequence>
<feature type="compositionally biased region" description="Polar residues" evidence="1">
    <location>
        <begin position="1"/>
        <end position="14"/>
    </location>
</feature>
<organism evidence="4 5">
    <name type="scientific">Kocuria carniphila</name>
    <dbReference type="NCBI Taxonomy" id="262208"/>
    <lineage>
        <taxon>Bacteria</taxon>
        <taxon>Bacillati</taxon>
        <taxon>Actinomycetota</taxon>
        <taxon>Actinomycetes</taxon>
        <taxon>Micrococcales</taxon>
        <taxon>Micrococcaceae</taxon>
        <taxon>Kocuria</taxon>
    </lineage>
</organism>
<feature type="domain" description="Thioredoxin-like fold" evidence="3">
    <location>
        <begin position="131"/>
        <end position="288"/>
    </location>
</feature>
<evidence type="ECO:0000256" key="1">
    <source>
        <dbReference type="SAM" id="MobiDB-lite"/>
    </source>
</evidence>
<reference evidence="4 5" key="1">
    <citation type="journal article" date="2024" name="Fungal Genet. Biol.">
        <title>The porcine skin microbiome exhibits broad fungal antagonism.</title>
        <authorList>
            <person name="De La Cruz K.F."/>
            <person name="Townsend E.C."/>
            <person name="Alex Cheong J.Z."/>
            <person name="Salamzade R."/>
            <person name="Liu A."/>
            <person name="Sandstrom S."/>
            <person name="Davila E."/>
            <person name="Huang L."/>
            <person name="Xu K.H."/>
            <person name="Wu S.Y."/>
            <person name="Meudt J.J."/>
            <person name="Shanmuganayagam D."/>
            <person name="Gibson A.L.F."/>
            <person name="Kalan L.R."/>
        </authorList>
    </citation>
    <scope>NUCLEOTIDE SEQUENCE [LARGE SCALE GENOMIC DNA]</scope>
    <source>
        <strain evidence="4 5">LK2625</strain>
    </source>
</reference>
<keyword evidence="2" id="KW-1133">Transmembrane helix</keyword>
<dbReference type="RefSeq" id="WP_368629121.1">
    <property type="nucleotide sequence ID" value="NZ_JAYWLU010000005.1"/>
</dbReference>
<protein>
    <submittedName>
        <fullName evidence="4">Thioredoxin domain-containing protein</fullName>
    </submittedName>
</protein>
<keyword evidence="2" id="KW-0472">Membrane</keyword>
<dbReference type="Pfam" id="PF13462">
    <property type="entry name" value="Thioredoxin_4"/>
    <property type="match status" value="1"/>
</dbReference>
<evidence type="ECO:0000313" key="4">
    <source>
        <dbReference type="EMBL" id="MEX3594376.1"/>
    </source>
</evidence>
<dbReference type="SUPFAM" id="SSF52833">
    <property type="entry name" value="Thioredoxin-like"/>
    <property type="match status" value="1"/>
</dbReference>
<keyword evidence="2" id="KW-0812">Transmembrane</keyword>
<dbReference type="InterPro" id="IPR036249">
    <property type="entry name" value="Thioredoxin-like_sf"/>
</dbReference>
<accession>A0ABV3V205</accession>
<dbReference type="EMBL" id="JAYWLU010000005">
    <property type="protein sequence ID" value="MEX3594376.1"/>
    <property type="molecule type" value="Genomic_DNA"/>
</dbReference>